<dbReference type="EMBL" id="RZGR01000030">
    <property type="protein sequence ID" value="RUQ82070.1"/>
    <property type="molecule type" value="Genomic_DNA"/>
</dbReference>
<keyword evidence="1" id="KW-0472">Membrane</keyword>
<keyword evidence="4" id="KW-1185">Reference proteome</keyword>
<evidence type="ECO:0000313" key="4">
    <source>
        <dbReference type="Proteomes" id="UP000288012"/>
    </source>
</evidence>
<name>A0A3S0XFH5_9GAMM</name>
<feature type="transmembrane region" description="Helical" evidence="1">
    <location>
        <begin position="273"/>
        <end position="290"/>
    </location>
</feature>
<reference evidence="3 4" key="1">
    <citation type="submission" date="2018-12" db="EMBL/GenBank/DDBJ databases">
        <title>Legionella sp,whole genome shotgun sequence.</title>
        <authorList>
            <person name="Wu H."/>
        </authorList>
    </citation>
    <scope>NUCLEOTIDE SEQUENCE [LARGE SCALE GENOMIC DNA]</scope>
    <source>
        <strain evidence="4">km714</strain>
    </source>
</reference>
<organism evidence="3 4">
    <name type="scientific">Legionella septentrionalis</name>
    <dbReference type="NCBI Taxonomy" id="2498109"/>
    <lineage>
        <taxon>Bacteria</taxon>
        <taxon>Pseudomonadati</taxon>
        <taxon>Pseudomonadota</taxon>
        <taxon>Gammaproteobacteria</taxon>
        <taxon>Legionellales</taxon>
        <taxon>Legionellaceae</taxon>
        <taxon>Legionella</taxon>
    </lineage>
</organism>
<feature type="transmembrane region" description="Helical" evidence="1">
    <location>
        <begin position="45"/>
        <end position="65"/>
    </location>
</feature>
<sequence length="299" mass="35002">MHITRSRCTLYAAALLMVLSLLAMGVNFFYYRYPGNNYFPPHTPVIFLTLLLVYSGLSLQFGNSTRLTRLLKKLKEVIFYLLVILILTFASNAVQYTPFPPIDEYIVFLETSMGINLVEWMAWTSAHPAFKAMLNFLYYNLLDQMIVFPLIIIAAGRYHLIREYYFFLLTSAIIGLTFYYFFPTTAPASVLKSPYFNQFQQATGLKFWEIHHHIKPSTLEGGLIALPSFHVIWAWFCLYMLREWRILFYIFAPINFFLSLSCVLLGWHYPIDLLGSVIVILITHFLHYLCHNFRRESKT</sequence>
<dbReference type="GO" id="GO:0016020">
    <property type="term" value="C:membrane"/>
    <property type="evidence" value="ECO:0007669"/>
    <property type="project" value="UniProtKB-SubCell"/>
</dbReference>
<evidence type="ECO:0000259" key="2">
    <source>
        <dbReference type="Pfam" id="PF14378"/>
    </source>
</evidence>
<feature type="transmembrane region" description="Helical" evidence="1">
    <location>
        <begin position="77"/>
        <end position="96"/>
    </location>
</feature>
<protein>
    <submittedName>
        <fullName evidence="3">Phosphatase PAP2 family protein</fullName>
    </submittedName>
</protein>
<keyword evidence="1" id="KW-1133">Transmembrane helix</keyword>
<accession>A0A3S0XFH5</accession>
<comment type="caution">
    <text evidence="3">The sequence shown here is derived from an EMBL/GenBank/DDBJ whole genome shotgun (WGS) entry which is preliminary data.</text>
</comment>
<dbReference type="Pfam" id="PF14378">
    <property type="entry name" value="PAP2_3"/>
    <property type="match status" value="1"/>
</dbReference>
<feature type="transmembrane region" description="Helical" evidence="1">
    <location>
        <begin position="12"/>
        <end position="33"/>
    </location>
</feature>
<dbReference type="InterPro" id="IPR026841">
    <property type="entry name" value="Aur1/Ipt1"/>
</dbReference>
<evidence type="ECO:0000256" key="1">
    <source>
        <dbReference type="SAM" id="Phobius"/>
    </source>
</evidence>
<dbReference type="OrthoDB" id="5653236at2"/>
<feature type="transmembrane region" description="Helical" evidence="1">
    <location>
        <begin position="136"/>
        <end position="155"/>
    </location>
</feature>
<proteinExistence type="predicted"/>
<feature type="transmembrane region" description="Helical" evidence="1">
    <location>
        <begin position="222"/>
        <end position="241"/>
    </location>
</feature>
<keyword evidence="1" id="KW-0812">Transmembrane</keyword>
<dbReference type="RefSeq" id="WP_127033241.1">
    <property type="nucleotide sequence ID" value="NZ_RZGR01000030.1"/>
</dbReference>
<evidence type="ECO:0000313" key="3">
    <source>
        <dbReference type="EMBL" id="RUQ82070.1"/>
    </source>
</evidence>
<feature type="transmembrane region" description="Helical" evidence="1">
    <location>
        <begin position="164"/>
        <end position="182"/>
    </location>
</feature>
<feature type="transmembrane region" description="Helical" evidence="1">
    <location>
        <begin position="246"/>
        <end position="267"/>
    </location>
</feature>
<feature type="domain" description="Inositolphosphotransferase Aur1/Ipt1" evidence="2">
    <location>
        <begin position="106"/>
        <end position="285"/>
    </location>
</feature>
<gene>
    <name evidence="3" type="ORF">EKM59_09135</name>
</gene>
<dbReference type="Proteomes" id="UP000288012">
    <property type="component" value="Unassembled WGS sequence"/>
</dbReference>
<dbReference type="AlphaFoldDB" id="A0A3S0XFH5"/>